<reference evidence="2" key="1">
    <citation type="submission" date="2024-10" db="EMBL/GenBank/DDBJ databases">
        <authorList>
            <person name="Ryan C."/>
        </authorList>
    </citation>
    <scope>NUCLEOTIDE SEQUENCE [LARGE SCALE GENOMIC DNA]</scope>
</reference>
<dbReference type="SUPFAM" id="SSF81383">
    <property type="entry name" value="F-box domain"/>
    <property type="match status" value="1"/>
</dbReference>
<dbReference type="Gene3D" id="1.20.1280.50">
    <property type="match status" value="1"/>
</dbReference>
<evidence type="ECO:0000259" key="1">
    <source>
        <dbReference type="Pfam" id="PF00646"/>
    </source>
</evidence>
<proteinExistence type="predicted"/>
<dbReference type="Pfam" id="PF00646">
    <property type="entry name" value="F-box"/>
    <property type="match status" value="1"/>
</dbReference>
<organism evidence="2 3">
    <name type="scientific">Urochloa decumbens</name>
    <dbReference type="NCBI Taxonomy" id="240449"/>
    <lineage>
        <taxon>Eukaryota</taxon>
        <taxon>Viridiplantae</taxon>
        <taxon>Streptophyta</taxon>
        <taxon>Embryophyta</taxon>
        <taxon>Tracheophyta</taxon>
        <taxon>Spermatophyta</taxon>
        <taxon>Magnoliopsida</taxon>
        <taxon>Liliopsida</taxon>
        <taxon>Poales</taxon>
        <taxon>Poaceae</taxon>
        <taxon>PACMAD clade</taxon>
        <taxon>Panicoideae</taxon>
        <taxon>Panicodae</taxon>
        <taxon>Paniceae</taxon>
        <taxon>Melinidinae</taxon>
        <taxon>Urochloa</taxon>
    </lineage>
</organism>
<evidence type="ECO:0000313" key="3">
    <source>
        <dbReference type="Proteomes" id="UP001497457"/>
    </source>
</evidence>
<name>A0ABC9FLB1_9POAL</name>
<dbReference type="InterPro" id="IPR036047">
    <property type="entry name" value="F-box-like_dom_sf"/>
</dbReference>
<keyword evidence="3" id="KW-1185">Reference proteome</keyword>
<dbReference type="PANTHER" id="PTHR32133">
    <property type="entry name" value="OS07G0120400 PROTEIN"/>
    <property type="match status" value="1"/>
</dbReference>
<dbReference type="AlphaFoldDB" id="A0ABC9FLB1"/>
<sequence length="383" mass="42644">MPPPSRHVPALMDELLEEIFLRLPLDDPTILFCAVVVCKSWHRLVSGASLRRRLLDLHGSPPLHGFFCRVDDEHASRFVPVSSSSSLRRLSAGDVTPRWRPVDSLHGRVLIEDEDAPGLWNMRINLVLWNPIGGEVRRLPSALVLTYQWNAALLCAEYGCDHLDCGYNGGHFKVVLAGTRPSDRVTSACVYSSEQRAWSKPVSTNGVQVKVGSGASAIAENALYMLCDMSEKILKYDLGKQQFSLIKPPIPDDVVWKYWRNVALMSADGGSIVFSMTWKSKIFLWSREATGLDNGDVGWVQQRVIELNKVIPDWNHWYPLSTPYVSADVIFIDTSDGLFSIDLKSGLVTKLLMSNSIIRNIVPYVSFCTPGISLVACSLAPIF</sequence>
<dbReference type="InterPro" id="IPR001810">
    <property type="entry name" value="F-box_dom"/>
</dbReference>
<dbReference type="Proteomes" id="UP001497457">
    <property type="component" value="Chromosome 7b"/>
</dbReference>
<feature type="domain" description="F-box" evidence="1">
    <location>
        <begin position="13"/>
        <end position="50"/>
    </location>
</feature>
<accession>A0ABC9FLB1</accession>
<gene>
    <name evidence="2" type="ORF">URODEC1_LOCUS106755</name>
</gene>
<dbReference type="PANTHER" id="PTHR32133:SF386">
    <property type="entry name" value="F-BOX DOMAIN-CONTAINING PROTEIN"/>
    <property type="match status" value="1"/>
</dbReference>
<evidence type="ECO:0000313" key="2">
    <source>
        <dbReference type="EMBL" id="CAL5077686.1"/>
    </source>
</evidence>
<dbReference type="EMBL" id="OZ075117">
    <property type="protein sequence ID" value="CAL5077686.1"/>
    <property type="molecule type" value="Genomic_DNA"/>
</dbReference>
<protein>
    <recommendedName>
        <fullName evidence="1">F-box domain-containing protein</fullName>
    </recommendedName>
</protein>